<organism evidence="5 6">
    <name type="scientific">Lysinibacillus fusiformis</name>
    <dbReference type="NCBI Taxonomy" id="28031"/>
    <lineage>
        <taxon>Bacteria</taxon>
        <taxon>Bacillati</taxon>
        <taxon>Bacillota</taxon>
        <taxon>Bacilli</taxon>
        <taxon>Bacillales</taxon>
        <taxon>Bacillaceae</taxon>
        <taxon>Lysinibacillus</taxon>
    </lineage>
</organism>
<dbReference type="Pfam" id="PF08447">
    <property type="entry name" value="PAS_3"/>
    <property type="match status" value="2"/>
</dbReference>
<dbReference type="SUPFAM" id="SSF55785">
    <property type="entry name" value="PYP-like sensor domain (PAS domain)"/>
    <property type="match status" value="3"/>
</dbReference>
<dbReference type="NCBIfam" id="TIGR00229">
    <property type="entry name" value="sensory_box"/>
    <property type="match status" value="1"/>
</dbReference>
<dbReference type="EMBL" id="PDFK01000003">
    <property type="protein sequence ID" value="PKU51359.1"/>
    <property type="molecule type" value="Genomic_DNA"/>
</dbReference>
<dbReference type="Gene3D" id="3.30.70.270">
    <property type="match status" value="1"/>
</dbReference>
<dbReference type="InterPro" id="IPR001610">
    <property type="entry name" value="PAC"/>
</dbReference>
<dbReference type="Pfam" id="PF13426">
    <property type="entry name" value="PAS_9"/>
    <property type="match status" value="1"/>
</dbReference>
<dbReference type="NCBIfam" id="TIGR00254">
    <property type="entry name" value="GGDEF"/>
    <property type="match status" value="1"/>
</dbReference>
<feature type="domain" description="PAS" evidence="1">
    <location>
        <begin position="179"/>
        <end position="225"/>
    </location>
</feature>
<dbReference type="Gene3D" id="3.20.20.450">
    <property type="entry name" value="EAL domain"/>
    <property type="match status" value="1"/>
</dbReference>
<dbReference type="PANTHER" id="PTHR44757:SF2">
    <property type="entry name" value="BIOFILM ARCHITECTURE MAINTENANCE PROTEIN MBAA"/>
    <property type="match status" value="1"/>
</dbReference>
<dbReference type="CDD" id="cd00130">
    <property type="entry name" value="PAS"/>
    <property type="match status" value="3"/>
</dbReference>
<dbReference type="Gene3D" id="2.40.10.220">
    <property type="entry name" value="predicted glycosyltransferase like domains"/>
    <property type="match status" value="1"/>
</dbReference>
<dbReference type="CDD" id="cd01948">
    <property type="entry name" value="EAL"/>
    <property type="match status" value="1"/>
</dbReference>
<dbReference type="SUPFAM" id="SSF55073">
    <property type="entry name" value="Nucleotide cyclase"/>
    <property type="match status" value="1"/>
</dbReference>
<dbReference type="InterPro" id="IPR000014">
    <property type="entry name" value="PAS"/>
</dbReference>
<dbReference type="InterPro" id="IPR001633">
    <property type="entry name" value="EAL_dom"/>
</dbReference>
<gene>
    <name evidence="5" type="ORF">CRI88_11625</name>
</gene>
<evidence type="ECO:0000259" key="2">
    <source>
        <dbReference type="PROSITE" id="PS50113"/>
    </source>
</evidence>
<dbReference type="PROSITE" id="PS50112">
    <property type="entry name" value="PAS"/>
    <property type="match status" value="1"/>
</dbReference>
<dbReference type="InterPro" id="IPR009875">
    <property type="entry name" value="PilZ_domain"/>
</dbReference>
<dbReference type="PROSITE" id="PS50113">
    <property type="entry name" value="PAC"/>
    <property type="match status" value="1"/>
</dbReference>
<sequence length="984" mass="114457">MKKPNLLKQFFAREESTQAIALATVQDHRLFSYAMSFAKYHPDMMIVFAADGEIIYVNQEALYQLLHYRPSHAEDFKRILTVPDYKRLKRAFNQTLRGKSVKIDIERLQHQGQQLSLVLTFIPIKNGEDQAEGLYLIIEDMSTYSAMKHQLLLHEKHLNYAQHIAAVGSWEYFIQHDKLYCSDNFYQIFGFSRSENDGIDRAFQFIHPDDHEKTYDAFNNARKGINLNSEFRIYHGETHDLRYVQAAAEVTWKDNKPFKMVGVVKDQTAFKLLEQALNDTLANYHYIFNHLDAGIWMRDSIRGTMLFASKGLEGILGIPLAKLYEDAEVWINMIHPAHREEVLAYTDYLAIGKSYQVIYRIFTGENQTKWLLEQIVPRLDEKGEVNQIFGLVTDITKEVEREKKLNYLVYYDELTGLPNQLSLHDKVDTLCSAGEPFALLYISINRFHVLNNALGSQIGDELLRVVTQHFAKLLDDTSYLARLDHQHFILVMKKYVSKQHIYALANRLLKIFDTALTIKDYQLHLSASIGIVFYPEEGRKRNILLENAYSALCYAKQQGRNRFHIYAFTEDITSYKQYVLDRDMRQAMLNEEFELYFQPLVEPQKGNIYGAEALIRWHHKEWGLVSPGEFIPLAEENHMIHIITDWVIKKACAFLRKWKQDGHVLRTINIKISPIRLMKRGFVPFLQEQLQLNEIPAHYLQLEITERTILKNSASVMTVLKELQELGVKIAIGDFGTGYSSLESLRTFQPTTLHIYEAFIRQIRHDHPIENGLISTTIYLAKMLGIQVVAKGVESYDQYIFLKQHECHYLQGSIYSKAVPAKAFEKMLAKGFLEPPKAIVHHKPAVERRKYFRFHFPAYVKGSMTIIEMNQQKLAIGHTPIVIENISLGGMKIRSTLKLPINQTMKFQFNFVLMNQSFTIEGTFRWTLEEKYQIYSYGVAFNLTQENEGKLAPIINRMTALHNQHEKIEGTPFIYEDIEAYFKK</sequence>
<dbReference type="SMART" id="SM00091">
    <property type="entry name" value="PAS"/>
    <property type="match status" value="3"/>
</dbReference>
<evidence type="ECO:0000259" key="3">
    <source>
        <dbReference type="PROSITE" id="PS50883"/>
    </source>
</evidence>
<dbReference type="InterPro" id="IPR035965">
    <property type="entry name" value="PAS-like_dom_sf"/>
</dbReference>
<dbReference type="GO" id="GO:0035438">
    <property type="term" value="F:cyclic-di-GMP binding"/>
    <property type="evidence" value="ECO:0007669"/>
    <property type="project" value="InterPro"/>
</dbReference>
<dbReference type="Pfam" id="PF07238">
    <property type="entry name" value="PilZ"/>
    <property type="match status" value="1"/>
</dbReference>
<dbReference type="SMART" id="SM00052">
    <property type="entry name" value="EAL"/>
    <property type="match status" value="1"/>
</dbReference>
<feature type="domain" description="PAC" evidence="2">
    <location>
        <begin position="355"/>
        <end position="407"/>
    </location>
</feature>
<dbReference type="CDD" id="cd01949">
    <property type="entry name" value="GGDEF"/>
    <property type="match status" value="1"/>
</dbReference>
<dbReference type="RefSeq" id="WP_058844441.1">
    <property type="nucleotide sequence ID" value="NZ_JAZBNI010000002.1"/>
</dbReference>
<dbReference type="InterPro" id="IPR043128">
    <property type="entry name" value="Rev_trsase/Diguanyl_cyclase"/>
</dbReference>
<dbReference type="PANTHER" id="PTHR44757">
    <property type="entry name" value="DIGUANYLATE CYCLASE DGCP"/>
    <property type="match status" value="1"/>
</dbReference>
<feature type="domain" description="GGDEF" evidence="4">
    <location>
        <begin position="435"/>
        <end position="568"/>
    </location>
</feature>
<dbReference type="InterPro" id="IPR000700">
    <property type="entry name" value="PAS-assoc_C"/>
</dbReference>
<dbReference type="Proteomes" id="UP000234956">
    <property type="component" value="Unassembled WGS sequence"/>
</dbReference>
<dbReference type="Pfam" id="PF00990">
    <property type="entry name" value="GGDEF"/>
    <property type="match status" value="1"/>
</dbReference>
<dbReference type="PROSITE" id="PS50887">
    <property type="entry name" value="GGDEF"/>
    <property type="match status" value="1"/>
</dbReference>
<dbReference type="InterPro" id="IPR052155">
    <property type="entry name" value="Biofilm_reg_signaling"/>
</dbReference>
<dbReference type="InterPro" id="IPR013655">
    <property type="entry name" value="PAS_fold_3"/>
</dbReference>
<evidence type="ECO:0000259" key="1">
    <source>
        <dbReference type="PROSITE" id="PS50112"/>
    </source>
</evidence>
<dbReference type="AlphaFoldDB" id="A0A2I0UZB7"/>
<evidence type="ECO:0000313" key="6">
    <source>
        <dbReference type="Proteomes" id="UP000234956"/>
    </source>
</evidence>
<feature type="domain" description="EAL" evidence="3">
    <location>
        <begin position="577"/>
        <end position="832"/>
    </location>
</feature>
<protein>
    <submittedName>
        <fullName evidence="5">Diguanylate cyclase</fullName>
    </submittedName>
</protein>
<evidence type="ECO:0000313" key="5">
    <source>
        <dbReference type="EMBL" id="PKU51359.1"/>
    </source>
</evidence>
<reference evidence="5 6" key="1">
    <citation type="submission" date="2017-10" db="EMBL/GenBank/DDBJ databases">
        <title>Draft genome of Lysinibacillus fusiformis strain Juneja, a laboratory-derived pathogen of Drosophila melanogaster.</title>
        <authorList>
            <person name="Smith B.R."/>
            <person name="Unckless R.L."/>
        </authorList>
    </citation>
    <scope>NUCLEOTIDE SEQUENCE [LARGE SCALE GENOMIC DNA]</scope>
    <source>
        <strain evidence="5 6">Juneja</strain>
    </source>
</reference>
<dbReference type="SUPFAM" id="SSF141868">
    <property type="entry name" value="EAL domain-like"/>
    <property type="match status" value="1"/>
</dbReference>
<dbReference type="InterPro" id="IPR000160">
    <property type="entry name" value="GGDEF_dom"/>
</dbReference>
<dbReference type="Gene3D" id="3.30.450.20">
    <property type="entry name" value="PAS domain"/>
    <property type="match status" value="3"/>
</dbReference>
<proteinExistence type="predicted"/>
<dbReference type="PROSITE" id="PS50883">
    <property type="entry name" value="EAL"/>
    <property type="match status" value="1"/>
</dbReference>
<comment type="caution">
    <text evidence="5">The sequence shown here is derived from an EMBL/GenBank/DDBJ whole genome shotgun (WGS) entry which is preliminary data.</text>
</comment>
<dbReference type="Pfam" id="PF00563">
    <property type="entry name" value="EAL"/>
    <property type="match status" value="1"/>
</dbReference>
<dbReference type="InterPro" id="IPR035919">
    <property type="entry name" value="EAL_sf"/>
</dbReference>
<accession>A0A2I0UZB7</accession>
<dbReference type="SMART" id="SM00267">
    <property type="entry name" value="GGDEF"/>
    <property type="match status" value="1"/>
</dbReference>
<dbReference type="SMART" id="SM00086">
    <property type="entry name" value="PAC"/>
    <property type="match status" value="2"/>
</dbReference>
<name>A0A2I0UZB7_9BACI</name>
<dbReference type="InterPro" id="IPR029787">
    <property type="entry name" value="Nucleotide_cyclase"/>
</dbReference>
<evidence type="ECO:0000259" key="4">
    <source>
        <dbReference type="PROSITE" id="PS50887"/>
    </source>
</evidence>